<accession>A0A3P3QDY8</accession>
<gene>
    <name evidence="2" type="ORF">EIK76_13265</name>
</gene>
<dbReference type="RefSeq" id="WP_046519490.1">
    <property type="nucleotide sequence ID" value="NZ_LAVS01000012.1"/>
</dbReference>
<dbReference type="OrthoDB" id="9780401at2"/>
<evidence type="ECO:0000256" key="1">
    <source>
        <dbReference type="SAM" id="SignalP"/>
    </source>
</evidence>
<keyword evidence="3" id="KW-1185">Reference proteome</keyword>
<dbReference type="InterPro" id="IPR021342">
    <property type="entry name" value="DUF2959"/>
</dbReference>
<dbReference type="Proteomes" id="UP000276260">
    <property type="component" value="Unassembled WGS sequence"/>
</dbReference>
<organism evidence="2 3">
    <name type="scientific">Rheinheimera mesophila</name>
    <dbReference type="NCBI Taxonomy" id="1547515"/>
    <lineage>
        <taxon>Bacteria</taxon>
        <taxon>Pseudomonadati</taxon>
        <taxon>Pseudomonadota</taxon>
        <taxon>Gammaproteobacteria</taxon>
        <taxon>Chromatiales</taxon>
        <taxon>Chromatiaceae</taxon>
        <taxon>Rheinheimera</taxon>
    </lineage>
</organism>
<feature type="chain" id="PRO_5018634936" evidence="1">
    <location>
        <begin position="23"/>
        <end position="214"/>
    </location>
</feature>
<keyword evidence="1" id="KW-0732">Signal</keyword>
<proteinExistence type="predicted"/>
<reference evidence="2 3" key="1">
    <citation type="submission" date="2018-11" db="EMBL/GenBank/DDBJ databases">
        <title>Draft genome analysis of Rheinheimera mesophila isolated from an industrial waste site.</title>
        <authorList>
            <person name="Yu Q."/>
            <person name="Qi Y."/>
            <person name="Zhang H."/>
            <person name="Lu Y."/>
            <person name="Pu J."/>
        </authorList>
    </citation>
    <scope>NUCLEOTIDE SEQUENCE [LARGE SCALE GENOMIC DNA]</scope>
    <source>
        <strain evidence="2 3">IITR13</strain>
    </source>
</reference>
<name>A0A3P3QDY8_9GAMM</name>
<dbReference type="PROSITE" id="PS51257">
    <property type="entry name" value="PROKAR_LIPOPROTEIN"/>
    <property type="match status" value="1"/>
</dbReference>
<feature type="signal peptide" evidence="1">
    <location>
        <begin position="1"/>
        <end position="22"/>
    </location>
</feature>
<sequence length="214" mass="24225">MRQISVALLMSLSLAACQQAYYATMEKFGVEKREILVDRVKDARDAQVEGQQQFKDALDELSQLLKFHGGDLQQKYEELDAEYQQSVKAAQLVSSRINKVESVADALFSEWRDELDQYQSASLKAQSKQKLITTEKQFDLLLKKMRSAEKKMQPVLNIMHDNVLFLKHNLNAKAIGSIQTDFAGLQQDVSSLISEMNKAIADSNKFIAQMQSDA</sequence>
<dbReference type="Pfam" id="PF11172">
    <property type="entry name" value="DUF2959"/>
    <property type="match status" value="1"/>
</dbReference>
<dbReference type="AlphaFoldDB" id="A0A3P3QDY8"/>
<evidence type="ECO:0000313" key="2">
    <source>
        <dbReference type="EMBL" id="RRJ19427.1"/>
    </source>
</evidence>
<dbReference type="EMBL" id="RRCF01000004">
    <property type="protein sequence ID" value="RRJ19427.1"/>
    <property type="molecule type" value="Genomic_DNA"/>
</dbReference>
<comment type="caution">
    <text evidence="2">The sequence shown here is derived from an EMBL/GenBank/DDBJ whole genome shotgun (WGS) entry which is preliminary data.</text>
</comment>
<evidence type="ECO:0000313" key="3">
    <source>
        <dbReference type="Proteomes" id="UP000276260"/>
    </source>
</evidence>
<protein>
    <submittedName>
        <fullName evidence="2">DUF2959 domain-containing protein</fullName>
    </submittedName>
</protein>